<dbReference type="RefSeq" id="WP_120272833.1">
    <property type="nucleotide sequence ID" value="NZ_RAPN01000001.1"/>
</dbReference>
<reference evidence="3 4" key="1">
    <citation type="submission" date="2018-09" db="EMBL/GenBank/DDBJ databases">
        <title>Genomic Encyclopedia of Archaeal and Bacterial Type Strains, Phase II (KMG-II): from individual species to whole genera.</title>
        <authorList>
            <person name="Goeker M."/>
        </authorList>
    </citation>
    <scope>NUCLEOTIDE SEQUENCE [LARGE SCALE GENOMIC DNA]</scope>
    <source>
        <strain evidence="3 4">DSM 27148</strain>
    </source>
</reference>
<proteinExistence type="predicted"/>
<accession>A0A419W851</accession>
<dbReference type="Proteomes" id="UP000283387">
    <property type="component" value="Unassembled WGS sequence"/>
</dbReference>
<dbReference type="Gene3D" id="1.25.10.10">
    <property type="entry name" value="Leucine-rich Repeat Variant"/>
    <property type="match status" value="1"/>
</dbReference>
<dbReference type="SUPFAM" id="SSF48371">
    <property type="entry name" value="ARM repeat"/>
    <property type="match status" value="1"/>
</dbReference>
<comment type="caution">
    <text evidence="3">The sequence shown here is derived from an EMBL/GenBank/DDBJ whole genome shotgun (WGS) entry which is preliminary data.</text>
</comment>
<evidence type="ECO:0000256" key="1">
    <source>
        <dbReference type="SAM" id="Phobius"/>
    </source>
</evidence>
<dbReference type="OrthoDB" id="1454284at2"/>
<keyword evidence="1" id="KW-1133">Transmembrane helix</keyword>
<dbReference type="InterPro" id="IPR016024">
    <property type="entry name" value="ARM-type_fold"/>
</dbReference>
<dbReference type="InterPro" id="IPR011989">
    <property type="entry name" value="ARM-like"/>
</dbReference>
<gene>
    <name evidence="3" type="ORF">BC643_1898</name>
</gene>
<keyword evidence="1" id="KW-0812">Transmembrane</keyword>
<evidence type="ECO:0008006" key="5">
    <source>
        <dbReference type="Google" id="ProtNLM"/>
    </source>
</evidence>
<dbReference type="AlphaFoldDB" id="A0A419W851"/>
<keyword evidence="4" id="KW-1185">Reference proteome</keyword>
<dbReference type="EMBL" id="RAPN01000001">
    <property type="protein sequence ID" value="RKD91542.1"/>
    <property type="molecule type" value="Genomic_DNA"/>
</dbReference>
<evidence type="ECO:0000313" key="4">
    <source>
        <dbReference type="Proteomes" id="UP000283387"/>
    </source>
</evidence>
<sequence length="462" mass="54654">MRKNLILYLMLILLAGAMPGFSQEKMEPQTQPVEQNVDAEEAPVISESNTAESDEAIRARVSNYLDQKAGQIPHYTFWERMRRIFHEFLYSGVERIFPMSWQSFLKSVIDIVFQIPLLIILLLLSFTFIVNVFIVTVVLVIVSYYKKARESYKERLNQRFEDVLTKYLFYDLSQEDVLKDLKQVKTTLGRDLLIDIFFNYQRNLSGEYRDRILELYDKMELFKISSRKMRSAHTYKRVKGIRELANMYPVGAKALIMKYVKDKNYMVRSEAQIAYAYLDEDTSFGFLNDMDQKLSAWVQLNILNYVKLHERNVPSFHHWIDSSNNDVQDFSIRMIDYFQQSENSEHLIRKMNHPNEQTRGYVYRAIRHLNLFEGKVPAKERYEDETIANKISILKIIRDLGDEGDFSFLIGVLKNENIQLKMQAVEAFYQMGESGRAFLKEYSESEDFDLKRFVEHIKDQRN</sequence>
<protein>
    <recommendedName>
        <fullName evidence="5">HEAT repeat protein</fullName>
    </recommendedName>
</protein>
<feature type="chain" id="PRO_5018976548" description="HEAT repeat protein" evidence="2">
    <location>
        <begin position="23"/>
        <end position="462"/>
    </location>
</feature>
<keyword evidence="1" id="KW-0472">Membrane</keyword>
<evidence type="ECO:0000313" key="3">
    <source>
        <dbReference type="EMBL" id="RKD91542.1"/>
    </source>
</evidence>
<keyword evidence="2" id="KW-0732">Signal</keyword>
<feature type="signal peptide" evidence="2">
    <location>
        <begin position="1"/>
        <end position="22"/>
    </location>
</feature>
<name>A0A419W851_9BACT</name>
<evidence type="ECO:0000256" key="2">
    <source>
        <dbReference type="SAM" id="SignalP"/>
    </source>
</evidence>
<feature type="transmembrane region" description="Helical" evidence="1">
    <location>
        <begin position="117"/>
        <end position="145"/>
    </location>
</feature>
<organism evidence="3 4">
    <name type="scientific">Mangrovibacterium diazotrophicum</name>
    <dbReference type="NCBI Taxonomy" id="1261403"/>
    <lineage>
        <taxon>Bacteria</taxon>
        <taxon>Pseudomonadati</taxon>
        <taxon>Bacteroidota</taxon>
        <taxon>Bacteroidia</taxon>
        <taxon>Marinilabiliales</taxon>
        <taxon>Prolixibacteraceae</taxon>
        <taxon>Mangrovibacterium</taxon>
    </lineage>
</organism>